<evidence type="ECO:0000313" key="2">
    <source>
        <dbReference type="EMBL" id="HGE75100.1"/>
    </source>
</evidence>
<reference evidence="2" key="1">
    <citation type="journal article" date="2020" name="mSystems">
        <title>Genome- and Community-Level Interaction Insights into Carbon Utilization and Element Cycling Functions of Hydrothermarchaeota in Hydrothermal Sediment.</title>
        <authorList>
            <person name="Zhou Z."/>
            <person name="Liu Y."/>
            <person name="Xu W."/>
            <person name="Pan J."/>
            <person name="Luo Z.H."/>
            <person name="Li M."/>
        </authorList>
    </citation>
    <scope>NUCLEOTIDE SEQUENCE [LARGE SCALE GENOMIC DNA]</scope>
    <source>
        <strain evidence="2">SpSt-966</strain>
    </source>
</reference>
<dbReference type="InterPro" id="IPR051805">
    <property type="entry name" value="Dehydratase_Activator_Redct"/>
</dbReference>
<proteinExistence type="predicted"/>
<dbReference type="PANTHER" id="PTHR32329">
    <property type="entry name" value="BIFUNCTIONAL PROTEIN [INCLUDES 2-HYDROXYACYL-COA DEHYDRATASE (N-TER) AND ITS ACTIVATOR DOMAIN (C_TERM)-RELATED"/>
    <property type="match status" value="1"/>
</dbReference>
<dbReference type="InterPro" id="IPR018709">
    <property type="entry name" value="CoA_activase_DUF2229"/>
</dbReference>
<comment type="caution">
    <text evidence="2">The sequence shown here is derived from an EMBL/GenBank/DDBJ whole genome shotgun (WGS) entry which is preliminary data.</text>
</comment>
<sequence length="347" mass="39108">MKIGIPRALYFYVYYPMWYGFFSSLGHEIKLSVPTNKEIINLGVANSVDDICISVKVFHGHVKYLLDRKDVDFVFVPRIVSEDKYKYTCPKLSALPDLMVSAFNKDSKRILTANFYTRQGEGHIFKAFKEIGEQLGDSDEKIKKAVKEAIKYQKMATKCLRAGHTFLEIVKNIRDLDGLASIPVEKKRYTVALAGFPYDVYDSFANGDIIVKLQDSGVGIVTTDMLDPKVYNHYKKYMIKDLFWYQANAAAKGGLYYIDSSDIDGVISISSFNCGISSIYQKLLDLYSKEIGKPVMHIIVDEQTGDAGLVTRIEAFIDLIRVKRGDGLVTQEDNVHGTEDGVHVRGV</sequence>
<evidence type="ECO:0000259" key="1">
    <source>
        <dbReference type="Pfam" id="PF09989"/>
    </source>
</evidence>
<feature type="domain" description="DUF2229" evidence="1">
    <location>
        <begin position="2"/>
        <end position="226"/>
    </location>
</feature>
<dbReference type="EMBL" id="DTPE01000127">
    <property type="protein sequence ID" value="HGE75100.1"/>
    <property type="molecule type" value="Genomic_DNA"/>
</dbReference>
<dbReference type="AlphaFoldDB" id="A0A7V3RED1"/>
<name>A0A7V3RED1_9BACT</name>
<organism evidence="2">
    <name type="scientific">Mesoaciditoga lauensis</name>
    <dbReference type="NCBI Taxonomy" id="1495039"/>
    <lineage>
        <taxon>Bacteria</taxon>
        <taxon>Thermotogati</taxon>
        <taxon>Thermotogota</taxon>
        <taxon>Thermotogae</taxon>
        <taxon>Mesoaciditogales</taxon>
        <taxon>Mesoaciditogaceae</taxon>
        <taxon>Mesoaciditoga</taxon>
    </lineage>
</organism>
<dbReference type="Gene3D" id="3.40.50.11900">
    <property type="match status" value="1"/>
</dbReference>
<dbReference type="Pfam" id="PF09989">
    <property type="entry name" value="DUF2229"/>
    <property type="match status" value="1"/>
</dbReference>
<protein>
    <recommendedName>
        <fullName evidence="1">DUF2229 domain-containing protein</fullName>
    </recommendedName>
</protein>
<accession>A0A7V3RED1</accession>
<gene>
    <name evidence="2" type="ORF">ENX73_03120</name>
</gene>
<dbReference type="PANTHER" id="PTHR32329:SF2">
    <property type="entry name" value="BIFUNCTIONAL PROTEIN [INCLUDES 2-HYDROXYACYL-COA DEHYDRATASE (N-TER) AND ITS ACTIVATOR DOMAIN (C_TERM)"/>
    <property type="match status" value="1"/>
</dbReference>